<dbReference type="InParanoid" id="A0A0N0PFM2"/>
<accession>A0A0N0PFM2</accession>
<name>A0A0N0PFM2_PAPMA</name>
<comment type="caution">
    <text evidence="2">The sequence shown here is derived from an EMBL/GenBank/DDBJ whole genome shotgun (WGS) entry which is preliminary data.</text>
</comment>
<organism evidence="2 3">
    <name type="scientific">Papilio machaon</name>
    <name type="common">Old World swallowtail butterfly</name>
    <dbReference type="NCBI Taxonomy" id="76193"/>
    <lineage>
        <taxon>Eukaryota</taxon>
        <taxon>Metazoa</taxon>
        <taxon>Ecdysozoa</taxon>
        <taxon>Arthropoda</taxon>
        <taxon>Hexapoda</taxon>
        <taxon>Insecta</taxon>
        <taxon>Pterygota</taxon>
        <taxon>Neoptera</taxon>
        <taxon>Endopterygota</taxon>
        <taxon>Lepidoptera</taxon>
        <taxon>Glossata</taxon>
        <taxon>Ditrysia</taxon>
        <taxon>Papilionoidea</taxon>
        <taxon>Papilionidae</taxon>
        <taxon>Papilioninae</taxon>
        <taxon>Papilio</taxon>
    </lineage>
</organism>
<dbReference type="Proteomes" id="UP000053240">
    <property type="component" value="Unassembled WGS sequence"/>
</dbReference>
<feature type="region of interest" description="Disordered" evidence="1">
    <location>
        <begin position="1"/>
        <end position="35"/>
    </location>
</feature>
<evidence type="ECO:0000313" key="2">
    <source>
        <dbReference type="EMBL" id="KPJ21404.1"/>
    </source>
</evidence>
<evidence type="ECO:0000313" key="3">
    <source>
        <dbReference type="Proteomes" id="UP000053240"/>
    </source>
</evidence>
<proteinExistence type="predicted"/>
<reference evidence="2 3" key="1">
    <citation type="journal article" date="2015" name="Nat. Commun.">
        <title>Outbred genome sequencing and CRISPR/Cas9 gene editing in butterflies.</title>
        <authorList>
            <person name="Li X."/>
            <person name="Fan D."/>
            <person name="Zhang W."/>
            <person name="Liu G."/>
            <person name="Zhang L."/>
            <person name="Zhao L."/>
            <person name="Fang X."/>
            <person name="Chen L."/>
            <person name="Dong Y."/>
            <person name="Chen Y."/>
            <person name="Ding Y."/>
            <person name="Zhao R."/>
            <person name="Feng M."/>
            <person name="Zhu Y."/>
            <person name="Feng Y."/>
            <person name="Jiang X."/>
            <person name="Zhu D."/>
            <person name="Xiang H."/>
            <person name="Feng X."/>
            <person name="Li S."/>
            <person name="Wang J."/>
            <person name="Zhang G."/>
            <person name="Kronforst M.R."/>
            <person name="Wang W."/>
        </authorList>
    </citation>
    <scope>NUCLEOTIDE SEQUENCE [LARGE SCALE GENOMIC DNA]</scope>
    <source>
        <strain evidence="2">Ya'a_city_454_Pm</strain>
        <tissue evidence="2">Whole body</tissue>
    </source>
</reference>
<dbReference type="AlphaFoldDB" id="A0A0N0PFM2"/>
<dbReference type="EMBL" id="LADJ01043536">
    <property type="protein sequence ID" value="KPJ21404.1"/>
    <property type="molecule type" value="Genomic_DNA"/>
</dbReference>
<keyword evidence="3" id="KW-1185">Reference proteome</keyword>
<gene>
    <name evidence="2" type="ORF">RR48_00603</name>
</gene>
<protein>
    <submittedName>
        <fullName evidence="2">Uncharacterized protein</fullName>
    </submittedName>
</protein>
<sequence length="119" mass="14125">MDTLKNVFGANEEQRRTKSKIRSPDGSSVDEDSPMTDYVTLRKNPRTDIQDLRNDFQTFQSRIMAKLESWFTKQEEKFEEIKASIKFMNEYFEDLKCKTEDVARRLNELEIKQSTESKN</sequence>
<evidence type="ECO:0000256" key="1">
    <source>
        <dbReference type="SAM" id="MobiDB-lite"/>
    </source>
</evidence>